<feature type="compositionally biased region" description="Basic and acidic residues" evidence="1">
    <location>
        <begin position="440"/>
        <end position="454"/>
    </location>
</feature>
<feature type="transmembrane region" description="Helical" evidence="2">
    <location>
        <begin position="113"/>
        <end position="133"/>
    </location>
</feature>
<feature type="compositionally biased region" description="Polar residues" evidence="1">
    <location>
        <begin position="282"/>
        <end position="299"/>
    </location>
</feature>
<evidence type="ECO:0000256" key="1">
    <source>
        <dbReference type="SAM" id="MobiDB-lite"/>
    </source>
</evidence>
<feature type="compositionally biased region" description="Basic and acidic residues" evidence="1">
    <location>
        <begin position="1"/>
        <end position="30"/>
    </location>
</feature>
<proteinExistence type="predicted"/>
<dbReference type="Proteomes" id="UP001500280">
    <property type="component" value="Unassembled WGS sequence"/>
</dbReference>
<feature type="domain" description="DUF5667" evidence="3">
    <location>
        <begin position="136"/>
        <end position="245"/>
    </location>
</feature>
<feature type="compositionally biased region" description="Low complexity" evidence="1">
    <location>
        <begin position="306"/>
        <end position="326"/>
    </location>
</feature>
<feature type="region of interest" description="Disordered" evidence="1">
    <location>
        <begin position="69"/>
        <end position="98"/>
    </location>
</feature>
<evidence type="ECO:0000313" key="4">
    <source>
        <dbReference type="EMBL" id="GAA1719000.1"/>
    </source>
</evidence>
<evidence type="ECO:0000313" key="5">
    <source>
        <dbReference type="Proteomes" id="UP001500280"/>
    </source>
</evidence>
<dbReference type="EMBL" id="BAAANF010000030">
    <property type="protein sequence ID" value="GAA1719000.1"/>
    <property type="molecule type" value="Genomic_DNA"/>
</dbReference>
<feature type="compositionally biased region" description="Low complexity" evidence="1">
    <location>
        <begin position="346"/>
        <end position="358"/>
    </location>
</feature>
<dbReference type="Pfam" id="PF18915">
    <property type="entry name" value="DUF5667"/>
    <property type="match status" value="1"/>
</dbReference>
<evidence type="ECO:0000259" key="3">
    <source>
        <dbReference type="Pfam" id="PF18915"/>
    </source>
</evidence>
<feature type="region of interest" description="Disordered" evidence="1">
    <location>
        <begin position="1"/>
        <end position="34"/>
    </location>
</feature>
<dbReference type="InterPro" id="IPR043725">
    <property type="entry name" value="DUF5667"/>
</dbReference>
<protein>
    <recommendedName>
        <fullName evidence="3">DUF5667 domain-containing protein</fullName>
    </recommendedName>
</protein>
<feature type="compositionally biased region" description="Basic residues" evidence="1">
    <location>
        <begin position="475"/>
        <end position="484"/>
    </location>
</feature>
<keyword evidence="2" id="KW-1133">Transmembrane helix</keyword>
<reference evidence="4 5" key="1">
    <citation type="journal article" date="2019" name="Int. J. Syst. Evol. Microbiol.">
        <title>The Global Catalogue of Microorganisms (GCM) 10K type strain sequencing project: providing services to taxonomists for standard genome sequencing and annotation.</title>
        <authorList>
            <consortium name="The Broad Institute Genomics Platform"/>
            <consortium name="The Broad Institute Genome Sequencing Center for Infectious Disease"/>
            <person name="Wu L."/>
            <person name="Ma J."/>
        </authorList>
    </citation>
    <scope>NUCLEOTIDE SEQUENCE [LARGE SCALE GENOMIC DNA]</scope>
    <source>
        <strain evidence="4 5">JCM 14307</strain>
    </source>
</reference>
<dbReference type="RefSeq" id="WP_344164830.1">
    <property type="nucleotide sequence ID" value="NZ_BAAANF010000030.1"/>
</dbReference>
<sequence length="514" mass="54350">MSDLHRARARAETFAHAVDHGPRHSSRLSDDPELEEAVELVGRLRTAGAVAPRPEFSAELRHRLLEQATARAATTTPTMVRSTPDSSDDPPSGEDVDASVTDIRHRHGRRIRLVASTAALVLLGGGIGSAAAAQQAMPGDTLYGMKRSIENVATNVGIGDDSRGRRDLEHAKTRLSEVQALAGNGGSAATINSTLDDFSAQARKGVSRLVASYQQDGDASSITAVTAFITSARQALGELAPKLPPESLKSAVEALATIDQLAQHTTSACPKCDKPKAPKNEQVPTTVEQSGKPSNSGSLKTPPVGKTSTAPTSKPTTTPTKVPNTTIVEEPKTPPASSLKTPPRPSGSQPTGTPSGTPSGPPPITPLLALAVSQPEPPPADQRPGRPANPAPALEVTSTRTTPEARPPRPGFCFAPTLSTHQPHSARRNDRAAPKVASKVHLEHPPTTPRDSKWSNRAQRRTPGHLEHPSTTTHPPKRSNRAQRRTPAPQNAIPHRIPSRPKVGPLLFVHEPPL</sequence>
<gene>
    <name evidence="4" type="ORF">GCM10009745_79930</name>
</gene>
<evidence type="ECO:0000256" key="2">
    <source>
        <dbReference type="SAM" id="Phobius"/>
    </source>
</evidence>
<keyword evidence="2" id="KW-0812">Transmembrane</keyword>
<name>A0ABN2J6G1_9ACTN</name>
<keyword evidence="5" id="KW-1185">Reference proteome</keyword>
<keyword evidence="2" id="KW-0472">Membrane</keyword>
<feature type="compositionally biased region" description="Acidic residues" evidence="1">
    <location>
        <begin position="86"/>
        <end position="97"/>
    </location>
</feature>
<feature type="compositionally biased region" description="Low complexity" evidence="1">
    <location>
        <begin position="69"/>
        <end position="78"/>
    </location>
</feature>
<comment type="caution">
    <text evidence="4">The sequence shown here is derived from an EMBL/GenBank/DDBJ whole genome shotgun (WGS) entry which is preliminary data.</text>
</comment>
<organism evidence="4 5">
    <name type="scientific">Kribbella yunnanensis</name>
    <dbReference type="NCBI Taxonomy" id="190194"/>
    <lineage>
        <taxon>Bacteria</taxon>
        <taxon>Bacillati</taxon>
        <taxon>Actinomycetota</taxon>
        <taxon>Actinomycetes</taxon>
        <taxon>Propionibacteriales</taxon>
        <taxon>Kribbellaceae</taxon>
        <taxon>Kribbella</taxon>
    </lineage>
</organism>
<feature type="region of interest" description="Disordered" evidence="1">
    <location>
        <begin position="266"/>
        <end position="514"/>
    </location>
</feature>
<accession>A0ABN2J6G1</accession>